<keyword evidence="5 7" id="KW-0472">Membrane</keyword>
<feature type="transmembrane region" description="Helical" evidence="7">
    <location>
        <begin position="93"/>
        <end position="114"/>
    </location>
</feature>
<feature type="transmembrane region" description="Helical" evidence="7">
    <location>
        <begin position="252"/>
        <end position="270"/>
    </location>
</feature>
<feature type="transmembrane region" description="Helical" evidence="7">
    <location>
        <begin position="64"/>
        <end position="81"/>
    </location>
</feature>
<feature type="transmembrane region" description="Helical" evidence="7">
    <location>
        <begin position="174"/>
        <end position="193"/>
    </location>
</feature>
<feature type="compositionally biased region" description="Polar residues" evidence="6">
    <location>
        <begin position="366"/>
        <end position="392"/>
    </location>
</feature>
<evidence type="ECO:0000256" key="4">
    <source>
        <dbReference type="ARBA" id="ARBA00022989"/>
    </source>
</evidence>
<feature type="region of interest" description="Disordered" evidence="6">
    <location>
        <begin position="346"/>
        <end position="392"/>
    </location>
</feature>
<feature type="transmembrane region" description="Helical" evidence="7">
    <location>
        <begin position="224"/>
        <end position="246"/>
    </location>
</feature>
<evidence type="ECO:0000256" key="5">
    <source>
        <dbReference type="ARBA" id="ARBA00023136"/>
    </source>
</evidence>
<evidence type="ECO:0000256" key="7">
    <source>
        <dbReference type="SAM" id="Phobius"/>
    </source>
</evidence>
<dbReference type="RefSeq" id="WP_183500411.1">
    <property type="nucleotide sequence ID" value="NZ_BAABCO010000004.1"/>
</dbReference>
<evidence type="ECO:0000313" key="8">
    <source>
        <dbReference type="EMBL" id="MBB4140883.1"/>
    </source>
</evidence>
<proteinExistence type="predicted"/>
<feature type="transmembrane region" description="Helical" evidence="7">
    <location>
        <begin position="309"/>
        <end position="330"/>
    </location>
</feature>
<dbReference type="InterPro" id="IPR043428">
    <property type="entry name" value="LivM-like"/>
</dbReference>
<keyword evidence="2" id="KW-1003">Cell membrane</keyword>
<protein>
    <submittedName>
        <fullName evidence="8">Branched-chain amino acid transport system permease protein</fullName>
    </submittedName>
</protein>
<evidence type="ECO:0000313" key="9">
    <source>
        <dbReference type="Proteomes" id="UP000549113"/>
    </source>
</evidence>
<keyword evidence="4 7" id="KW-1133">Transmembrane helix</keyword>
<dbReference type="EMBL" id="JACIFH010000001">
    <property type="protein sequence ID" value="MBB4140883.1"/>
    <property type="molecule type" value="Genomic_DNA"/>
</dbReference>
<dbReference type="CDD" id="cd06581">
    <property type="entry name" value="TM_PBP1_LivM_like"/>
    <property type="match status" value="1"/>
</dbReference>
<organism evidence="8 9">
    <name type="scientific">Microbacterium invictum</name>
    <dbReference type="NCBI Taxonomy" id="515415"/>
    <lineage>
        <taxon>Bacteria</taxon>
        <taxon>Bacillati</taxon>
        <taxon>Actinomycetota</taxon>
        <taxon>Actinomycetes</taxon>
        <taxon>Micrococcales</taxon>
        <taxon>Microbacteriaceae</taxon>
        <taxon>Microbacterium</taxon>
    </lineage>
</organism>
<feature type="transmembrane region" description="Helical" evidence="7">
    <location>
        <begin position="38"/>
        <end position="57"/>
    </location>
</feature>
<dbReference type="Proteomes" id="UP000549113">
    <property type="component" value="Unassembled WGS sequence"/>
</dbReference>
<dbReference type="GO" id="GO:0005886">
    <property type="term" value="C:plasma membrane"/>
    <property type="evidence" value="ECO:0007669"/>
    <property type="project" value="UniProtKB-SubCell"/>
</dbReference>
<dbReference type="Pfam" id="PF02653">
    <property type="entry name" value="BPD_transp_2"/>
    <property type="match status" value="1"/>
</dbReference>
<feature type="transmembrane region" description="Helical" evidence="7">
    <location>
        <begin position="12"/>
        <end position="32"/>
    </location>
</feature>
<dbReference type="PANTHER" id="PTHR30482">
    <property type="entry name" value="HIGH-AFFINITY BRANCHED-CHAIN AMINO ACID TRANSPORT SYSTEM PERMEASE"/>
    <property type="match status" value="1"/>
</dbReference>
<gene>
    <name evidence="8" type="ORF">BKA10_002677</name>
</gene>
<comment type="caution">
    <text evidence="8">The sequence shown here is derived from an EMBL/GenBank/DDBJ whole genome shotgun (WGS) entry which is preliminary data.</text>
</comment>
<dbReference type="PANTHER" id="PTHR30482:SF10">
    <property type="entry name" value="HIGH-AFFINITY BRANCHED-CHAIN AMINO ACID TRANSPORT PROTEIN BRAE"/>
    <property type="match status" value="1"/>
</dbReference>
<accession>A0AA40VNY1</accession>
<feature type="transmembrane region" description="Helical" evidence="7">
    <location>
        <begin position="126"/>
        <end position="148"/>
    </location>
</feature>
<keyword evidence="3 7" id="KW-0812">Transmembrane</keyword>
<evidence type="ECO:0000256" key="6">
    <source>
        <dbReference type="SAM" id="MobiDB-lite"/>
    </source>
</evidence>
<comment type="subcellular location">
    <subcellularLocation>
        <location evidence="1">Cell membrane</location>
        <topology evidence="1">Multi-pass membrane protein</topology>
    </subcellularLocation>
</comment>
<feature type="transmembrane region" description="Helical" evidence="7">
    <location>
        <begin position="277"/>
        <end position="297"/>
    </location>
</feature>
<name>A0AA40VNY1_9MICO</name>
<evidence type="ECO:0000256" key="2">
    <source>
        <dbReference type="ARBA" id="ARBA00022475"/>
    </source>
</evidence>
<evidence type="ECO:0000256" key="1">
    <source>
        <dbReference type="ARBA" id="ARBA00004651"/>
    </source>
</evidence>
<dbReference type="GO" id="GO:0015658">
    <property type="term" value="F:branched-chain amino acid transmembrane transporter activity"/>
    <property type="evidence" value="ECO:0007669"/>
    <property type="project" value="InterPro"/>
</dbReference>
<sequence>MKRVFPRLTGTRRVLVFAGILTLLAIGGTFLLDPFRNFQLATAAAYLCAVGGLTLLIGLSGQLSLGHAALMAAGGYGYALTSNALTDAGVDGVVRFAVALVAGVVAASLLGLLLGLAGARLRGPYLAGLTLALVIALPAFTSVFSAVFRGDQGVQTAYSPVPEFLNRLIALEQWQAWVAIGVASVTTTALVLVRRGVGGLRMRAVRDDETAARVNGVAVRRVKVTAFTVSAAAAGAGGAVLCFVTQSVSPGGYTLAFSLLLLVAAVIGGLGSIGGAALGAVIIVVLPWLLNVLAGALELPTELEQRLSGNLSVLVFGVLLIIVMLVRPTGLAGSWGVRRRTKSTHTSADAELGFTASADRMPGSDQAPNRQSPASTTGTTSNPSKQFLAQER</sequence>
<reference evidence="8 9" key="1">
    <citation type="submission" date="2020-08" db="EMBL/GenBank/DDBJ databases">
        <title>Sequencing the genomes of 1000 actinobacteria strains.</title>
        <authorList>
            <person name="Klenk H.-P."/>
        </authorList>
    </citation>
    <scope>NUCLEOTIDE SEQUENCE [LARGE SCALE GENOMIC DNA]</scope>
    <source>
        <strain evidence="8 9">DSM 19600</strain>
    </source>
</reference>
<keyword evidence="9" id="KW-1185">Reference proteome</keyword>
<evidence type="ECO:0000256" key="3">
    <source>
        <dbReference type="ARBA" id="ARBA00022692"/>
    </source>
</evidence>
<dbReference type="InterPro" id="IPR001851">
    <property type="entry name" value="ABC_transp_permease"/>
</dbReference>
<dbReference type="AlphaFoldDB" id="A0AA40VNY1"/>